<comment type="caution">
    <text evidence="2">The sequence shown here is derived from an EMBL/GenBank/DDBJ whole genome shotgun (WGS) entry which is preliminary data.</text>
</comment>
<name>A0A8I2YBU9_9AGAM</name>
<feature type="region of interest" description="Disordered" evidence="1">
    <location>
        <begin position="69"/>
        <end position="102"/>
    </location>
</feature>
<accession>A0A8I2YBU9</accession>
<reference evidence="2" key="1">
    <citation type="submission" date="2021-03" db="EMBL/GenBank/DDBJ databases">
        <title>Evolutionary innovations through gain and loss of genes in the ectomycorrhizal Boletales.</title>
        <authorList>
            <person name="Wu G."/>
            <person name="Miyauchi S."/>
            <person name="Morin E."/>
            <person name="Yang Z.-L."/>
            <person name="Xu J."/>
            <person name="Martin F.M."/>
        </authorList>
    </citation>
    <scope>NUCLEOTIDE SEQUENCE</scope>
    <source>
        <strain evidence="2">BR01</strain>
    </source>
</reference>
<protein>
    <submittedName>
        <fullName evidence="2">Uncharacterized protein</fullName>
    </submittedName>
</protein>
<dbReference type="OrthoDB" id="3236755at2759"/>
<evidence type="ECO:0000256" key="1">
    <source>
        <dbReference type="SAM" id="MobiDB-lite"/>
    </source>
</evidence>
<proteinExistence type="predicted"/>
<dbReference type="Proteomes" id="UP000683000">
    <property type="component" value="Unassembled WGS sequence"/>
</dbReference>
<feature type="compositionally biased region" description="Acidic residues" evidence="1">
    <location>
        <begin position="92"/>
        <end position="102"/>
    </location>
</feature>
<dbReference type="EMBL" id="JAGFBS010000119">
    <property type="protein sequence ID" value="KAG6369028.1"/>
    <property type="molecule type" value="Genomic_DNA"/>
</dbReference>
<evidence type="ECO:0000313" key="2">
    <source>
        <dbReference type="EMBL" id="KAG6369028.1"/>
    </source>
</evidence>
<evidence type="ECO:0000313" key="3">
    <source>
        <dbReference type="Proteomes" id="UP000683000"/>
    </source>
</evidence>
<organism evidence="2 3">
    <name type="scientific">Boletus reticuloceps</name>
    <dbReference type="NCBI Taxonomy" id="495285"/>
    <lineage>
        <taxon>Eukaryota</taxon>
        <taxon>Fungi</taxon>
        <taxon>Dikarya</taxon>
        <taxon>Basidiomycota</taxon>
        <taxon>Agaricomycotina</taxon>
        <taxon>Agaricomycetes</taxon>
        <taxon>Agaricomycetidae</taxon>
        <taxon>Boletales</taxon>
        <taxon>Boletineae</taxon>
        <taxon>Boletaceae</taxon>
        <taxon>Boletoideae</taxon>
        <taxon>Boletus</taxon>
    </lineage>
</organism>
<gene>
    <name evidence="2" type="ORF">JVT61DRAFT_1974</name>
</gene>
<keyword evidence="3" id="KW-1185">Reference proteome</keyword>
<sequence>MPDERTGSTLTWLNSPLRANQNARTLINMIQIGQYYRTDSKKAVHRKECYRPVVKFRDMDKELLQATVLGNASTTPGNSNSSGPDYYPPGDPESDGESEDEVISQPEDFNADMLLVPIDKDQWCDGLVETNLLTDEDVSLDNGALRDLLAIEPVTSVASHSKPRTVVKTVVDMSTTEINWDFKFFTVFHCKTFIHRAE</sequence>
<feature type="compositionally biased region" description="Polar residues" evidence="1">
    <location>
        <begin position="69"/>
        <end position="83"/>
    </location>
</feature>
<dbReference type="AlphaFoldDB" id="A0A8I2YBU9"/>